<accession>A0A4S8C1I5</accession>
<proteinExistence type="predicted"/>
<protein>
    <submittedName>
        <fullName evidence="1">Uncharacterized protein</fullName>
    </submittedName>
</protein>
<evidence type="ECO:0000313" key="1">
    <source>
        <dbReference type="EMBL" id="THI23613.1"/>
    </source>
</evidence>
<dbReference type="AlphaFoldDB" id="A0A4S8C1I5"/>
<dbReference type="Proteomes" id="UP000304895">
    <property type="component" value="Unassembled WGS sequence"/>
</dbReference>
<reference evidence="1 2" key="1">
    <citation type="submission" date="2019-04" db="EMBL/GenBank/DDBJ databases">
        <authorList>
            <person name="Fouts D."/>
            <person name="Sutton G."/>
            <person name="Singh I."/>
            <person name="Nguyen K."/>
        </authorList>
    </citation>
    <scope>NUCLEOTIDE SEQUENCE [LARGE SCALE GENOMIC DNA]</scope>
    <source>
        <strain evidence="1 2">55</strain>
    </source>
</reference>
<dbReference type="RefSeq" id="WP_009484465.1">
    <property type="nucleotide sequence ID" value="NZ_BLVQ01000004.1"/>
</dbReference>
<gene>
    <name evidence="1" type="ORF">E9161_26015</name>
</gene>
<dbReference type="Pfam" id="PF05488">
    <property type="entry name" value="PAAR_motif"/>
    <property type="match status" value="1"/>
</dbReference>
<comment type="caution">
    <text evidence="1">The sequence shown here is derived from an EMBL/GenBank/DDBJ whole genome shotgun (WGS) entry which is preliminary data.</text>
</comment>
<organism evidence="1 2">
    <name type="scientific">Klebsiella pneumoniae subsp. pneumoniae</name>
    <dbReference type="NCBI Taxonomy" id="72407"/>
    <lineage>
        <taxon>Bacteria</taxon>
        <taxon>Pseudomonadati</taxon>
        <taxon>Pseudomonadota</taxon>
        <taxon>Gammaproteobacteria</taxon>
        <taxon>Enterobacterales</taxon>
        <taxon>Enterobacteriaceae</taxon>
        <taxon>Klebsiella/Raoultella group</taxon>
        <taxon>Klebsiella</taxon>
        <taxon>Klebsiella pneumoniae complex</taxon>
    </lineage>
</organism>
<name>A0A4S8C1I5_KLEPN</name>
<dbReference type="KEGG" id="kpy:KPNIH31_02030"/>
<dbReference type="EMBL" id="SSUJ01000033">
    <property type="protein sequence ID" value="THI23613.1"/>
    <property type="molecule type" value="Genomic_DNA"/>
</dbReference>
<sequence length="158" mass="17302">MSQQYTNELTTDVLERLRQPPFTDEFLSELEPQSRQSLVAEMESMLQRPVLHIFRGATIGSLTRHGGVIRETSGKSTLDGHYSARVGDKVVYPDGREATIICGAGKGRVMQGESMALVGSMLDNGDEIISTPQGCQMFVFREGDALPDGFLTVPGDKH</sequence>
<evidence type="ECO:0000313" key="2">
    <source>
        <dbReference type="Proteomes" id="UP000304895"/>
    </source>
</evidence>
<dbReference type="InterPro" id="IPR008727">
    <property type="entry name" value="PAAR_motif"/>
</dbReference>